<dbReference type="AlphaFoldDB" id="A0A1W6CZV7"/>
<dbReference type="KEGG" id="pcon:B0A89_12870"/>
<dbReference type="GO" id="GO:0008270">
    <property type="term" value="F:zinc ion binding"/>
    <property type="evidence" value="ECO:0007669"/>
    <property type="project" value="InterPro"/>
</dbReference>
<organism evidence="2 3">
    <name type="scientific">Paracoccus contaminans</name>
    <dbReference type="NCBI Taxonomy" id="1945662"/>
    <lineage>
        <taxon>Bacteria</taxon>
        <taxon>Pseudomonadati</taxon>
        <taxon>Pseudomonadota</taxon>
        <taxon>Alphaproteobacteria</taxon>
        <taxon>Rhodobacterales</taxon>
        <taxon>Paracoccaceae</taxon>
        <taxon>Paracoccus</taxon>
    </lineage>
</organism>
<protein>
    <recommendedName>
        <fullName evidence="1">HNH domain-containing protein</fullName>
    </recommendedName>
</protein>
<evidence type="ECO:0000259" key="1">
    <source>
        <dbReference type="Pfam" id="PF01844"/>
    </source>
</evidence>
<reference evidence="2 3" key="1">
    <citation type="submission" date="2017-03" db="EMBL/GenBank/DDBJ databases">
        <title>Genome sequence of Paracoccus contaminans isolated from a water microcosm.</title>
        <authorList>
            <person name="Aurass P."/>
            <person name="Karste S."/>
            <person name="Trost E."/>
            <person name="Glaeser S.P."/>
            <person name="Kaempfer P."/>
            <person name="Flieger A."/>
        </authorList>
    </citation>
    <scope>NUCLEOTIDE SEQUENCE [LARGE SCALE GENOMIC DNA]</scope>
    <source>
        <strain evidence="3">RKI 16-01929T\LMG 29738T\CCM 8701T\CIP 111112T</strain>
    </source>
</reference>
<evidence type="ECO:0000313" key="3">
    <source>
        <dbReference type="Proteomes" id="UP000193017"/>
    </source>
</evidence>
<evidence type="ECO:0000313" key="2">
    <source>
        <dbReference type="EMBL" id="ARJ70388.1"/>
    </source>
</evidence>
<feature type="domain" description="HNH" evidence="1">
    <location>
        <begin position="62"/>
        <end position="115"/>
    </location>
</feature>
<name>A0A1W6CZV7_9RHOB</name>
<dbReference type="EMBL" id="CP020612">
    <property type="protein sequence ID" value="ARJ70388.1"/>
    <property type="molecule type" value="Genomic_DNA"/>
</dbReference>
<sequence length="126" mass="14062">MREENGTASTCTKCGGSRFNNWNRCMDCRNARGKLRNARLRANGGTHTSTEWRALLAQSPKCVECGRAWEEIPPRPDPRYKSVWTKGHKLPVYHGGANDISNIQAECYQCNFGKNAGSLKRGDGKC</sequence>
<accession>A0A1W6CZV7</accession>
<dbReference type="Pfam" id="PF01844">
    <property type="entry name" value="HNH"/>
    <property type="match status" value="1"/>
</dbReference>
<dbReference type="OrthoDB" id="9784774at2"/>
<dbReference type="InterPro" id="IPR003615">
    <property type="entry name" value="HNH_nuc"/>
</dbReference>
<dbReference type="CDD" id="cd00085">
    <property type="entry name" value="HNHc"/>
    <property type="match status" value="1"/>
</dbReference>
<proteinExistence type="predicted"/>
<dbReference type="Proteomes" id="UP000193017">
    <property type="component" value="Chromosome"/>
</dbReference>
<dbReference type="GO" id="GO:0004519">
    <property type="term" value="F:endonuclease activity"/>
    <property type="evidence" value="ECO:0007669"/>
    <property type="project" value="InterPro"/>
</dbReference>
<keyword evidence="3" id="KW-1185">Reference proteome</keyword>
<dbReference type="GO" id="GO:0003676">
    <property type="term" value="F:nucleic acid binding"/>
    <property type="evidence" value="ECO:0007669"/>
    <property type="project" value="InterPro"/>
</dbReference>
<dbReference type="InterPro" id="IPR002711">
    <property type="entry name" value="HNH"/>
</dbReference>
<dbReference type="STRING" id="1945662.B0A89_12870"/>
<dbReference type="Gene3D" id="1.10.30.50">
    <property type="match status" value="1"/>
</dbReference>
<gene>
    <name evidence="2" type="ORF">B0A89_12870</name>
</gene>